<proteinExistence type="inferred from homology"/>
<comment type="similarity">
    <text evidence="2">Belongs to the PNP/MTAP phosphorylase family.</text>
</comment>
<evidence type="ECO:0000256" key="3">
    <source>
        <dbReference type="ARBA" id="ARBA00011886"/>
    </source>
</evidence>
<dbReference type="NCBIfam" id="NF006054">
    <property type="entry name" value="PRK08202.1"/>
    <property type="match status" value="1"/>
</dbReference>
<dbReference type="Pfam" id="PF01048">
    <property type="entry name" value="PNP_UDP_1"/>
    <property type="match status" value="1"/>
</dbReference>
<protein>
    <recommendedName>
        <fullName evidence="3">purine-nucleoside phosphorylase</fullName>
        <ecNumber evidence="3">2.4.2.1</ecNumber>
    </recommendedName>
    <alternativeName>
        <fullName evidence="6">Inosine-guanosine phosphorylase</fullName>
    </alternativeName>
</protein>
<dbReference type="InterPro" id="IPR011268">
    <property type="entry name" value="Purine_phosphorylase"/>
</dbReference>
<dbReference type="EMBL" id="JAPMOS010000007">
    <property type="protein sequence ID" value="KAJ4461397.1"/>
    <property type="molecule type" value="Genomic_DNA"/>
</dbReference>
<evidence type="ECO:0000256" key="2">
    <source>
        <dbReference type="ARBA" id="ARBA00006751"/>
    </source>
</evidence>
<reference evidence="8" key="1">
    <citation type="journal article" date="2022" name="bioRxiv">
        <title>Genomics of Preaxostyla Flagellates Illuminates Evolutionary Transitions and the Path Towards Mitochondrial Loss.</title>
        <authorList>
            <person name="Novak L.V.F."/>
            <person name="Treitli S.C."/>
            <person name="Pyrih J."/>
            <person name="Halakuc P."/>
            <person name="Pipaliya S.V."/>
            <person name="Vacek V."/>
            <person name="Brzon O."/>
            <person name="Soukal P."/>
            <person name="Eme L."/>
            <person name="Dacks J.B."/>
            <person name="Karnkowska A."/>
            <person name="Elias M."/>
            <person name="Hampl V."/>
        </authorList>
    </citation>
    <scope>NUCLEOTIDE SEQUENCE</scope>
    <source>
        <strain evidence="8">RCP-MX</strain>
    </source>
</reference>
<dbReference type="InterPro" id="IPR000845">
    <property type="entry name" value="Nucleoside_phosphorylase_d"/>
</dbReference>
<sequence length="344" mass="37448">MINNPRVPKPDDGPVPENLREKLLETVGMIRARVPDQHPVIGIILGTGLGSVAKCLQIEAEIRYEEIPWFAWSTVEGHAGKLLFGKLAGVPVVCMQGRFHRYEGWSMKNITYPVRAMHYMGVKVLIVSNAAGCLNPQWNRGDIMLISDHVNLFGENPLVGHNDSAIGPRFPDMFNCYERHLRALVTETALANAVQLRQGVYAGLLGPNLETEQPHPRHAALPFLARLRGAAPCLFSRPAFFGPASWGRAQAAEYRWLRQGVGADAVGMSTVPEVIVAVHIGLKVVGFSVLTDMCLPDSLEPTSHTEILRAAQTADEKMARLMLAVIPRLAAELAAPAPAPAAAN</sequence>
<comment type="caution">
    <text evidence="8">The sequence shown here is derived from an EMBL/GenBank/DDBJ whole genome shotgun (WGS) entry which is preliminary data.</text>
</comment>
<comment type="pathway">
    <text evidence="1">Purine metabolism; purine nucleoside salvage.</text>
</comment>
<dbReference type="CDD" id="cd09009">
    <property type="entry name" value="PNP-EcPNPII_like"/>
    <property type="match status" value="1"/>
</dbReference>
<evidence type="ECO:0000313" key="9">
    <source>
        <dbReference type="Proteomes" id="UP001141327"/>
    </source>
</evidence>
<dbReference type="PANTHER" id="PTHR11904:SF9">
    <property type="entry name" value="PURINE NUCLEOSIDE PHOSPHORYLASE-RELATED"/>
    <property type="match status" value="1"/>
</dbReference>
<name>A0ABQ8UQF9_9EUKA</name>
<keyword evidence="5" id="KW-0808">Transferase</keyword>
<gene>
    <name evidence="8" type="ORF">PAPYR_1959</name>
</gene>
<evidence type="ECO:0000256" key="6">
    <source>
        <dbReference type="ARBA" id="ARBA00031036"/>
    </source>
</evidence>
<evidence type="ECO:0000256" key="4">
    <source>
        <dbReference type="ARBA" id="ARBA00022676"/>
    </source>
</evidence>
<feature type="domain" description="Nucleoside phosphorylase" evidence="7">
    <location>
        <begin position="41"/>
        <end position="326"/>
    </location>
</feature>
<evidence type="ECO:0000256" key="5">
    <source>
        <dbReference type="ARBA" id="ARBA00022679"/>
    </source>
</evidence>
<dbReference type="EC" id="2.4.2.1" evidence="3"/>
<evidence type="ECO:0000256" key="1">
    <source>
        <dbReference type="ARBA" id="ARBA00005058"/>
    </source>
</evidence>
<organism evidence="8 9">
    <name type="scientific">Paratrimastix pyriformis</name>
    <dbReference type="NCBI Taxonomy" id="342808"/>
    <lineage>
        <taxon>Eukaryota</taxon>
        <taxon>Metamonada</taxon>
        <taxon>Preaxostyla</taxon>
        <taxon>Paratrimastigidae</taxon>
        <taxon>Paratrimastix</taxon>
    </lineage>
</organism>
<dbReference type="SUPFAM" id="SSF53167">
    <property type="entry name" value="Purine and uridine phosphorylases"/>
    <property type="match status" value="1"/>
</dbReference>
<keyword evidence="9" id="KW-1185">Reference proteome</keyword>
<evidence type="ECO:0000313" key="8">
    <source>
        <dbReference type="EMBL" id="KAJ4461397.1"/>
    </source>
</evidence>
<evidence type="ECO:0000259" key="7">
    <source>
        <dbReference type="Pfam" id="PF01048"/>
    </source>
</evidence>
<accession>A0ABQ8UQF9</accession>
<keyword evidence="4" id="KW-0328">Glycosyltransferase</keyword>
<dbReference type="InterPro" id="IPR035994">
    <property type="entry name" value="Nucleoside_phosphorylase_sf"/>
</dbReference>
<dbReference type="NCBIfam" id="TIGR01697">
    <property type="entry name" value="PNPH-PUNA-XAPA"/>
    <property type="match status" value="1"/>
</dbReference>
<dbReference type="Gene3D" id="3.40.50.1580">
    <property type="entry name" value="Nucleoside phosphorylase domain"/>
    <property type="match status" value="2"/>
</dbReference>
<dbReference type="PANTHER" id="PTHR11904">
    <property type="entry name" value="METHYLTHIOADENOSINE/PURINE NUCLEOSIDE PHOSPHORYLASE"/>
    <property type="match status" value="1"/>
</dbReference>
<dbReference type="Proteomes" id="UP001141327">
    <property type="component" value="Unassembled WGS sequence"/>
</dbReference>